<protein>
    <submittedName>
        <fullName evidence="1">Uncharacterized protein</fullName>
    </submittedName>
</protein>
<evidence type="ECO:0000313" key="1">
    <source>
        <dbReference type="EMBL" id="MBW0483748.1"/>
    </source>
</evidence>
<proteinExistence type="predicted"/>
<dbReference type="Proteomes" id="UP000765509">
    <property type="component" value="Unassembled WGS sequence"/>
</dbReference>
<keyword evidence="2" id="KW-1185">Reference proteome</keyword>
<dbReference type="EMBL" id="AVOT02007366">
    <property type="protein sequence ID" value="MBW0483748.1"/>
    <property type="molecule type" value="Genomic_DNA"/>
</dbReference>
<reference evidence="1" key="1">
    <citation type="submission" date="2021-03" db="EMBL/GenBank/DDBJ databases">
        <title>Draft genome sequence of rust myrtle Austropuccinia psidii MF-1, a brazilian biotype.</title>
        <authorList>
            <person name="Quecine M.C."/>
            <person name="Pachon D.M.R."/>
            <person name="Bonatelli M.L."/>
            <person name="Correr F.H."/>
            <person name="Franceschini L.M."/>
            <person name="Leite T.F."/>
            <person name="Margarido G.R.A."/>
            <person name="Almeida C.A."/>
            <person name="Ferrarezi J.A."/>
            <person name="Labate C.A."/>
        </authorList>
    </citation>
    <scope>NUCLEOTIDE SEQUENCE</scope>
    <source>
        <strain evidence="1">MF-1</strain>
    </source>
</reference>
<accession>A0A9Q3CIU7</accession>
<gene>
    <name evidence="1" type="ORF">O181_023463</name>
</gene>
<sequence length="171" mass="18996">MSKEDQIILTSYASLVPVLKRLSKFNTSGISKSNLSQQPQQASTFSWCSGAHHSRTQLFHSKSISQIHSPFLEGKLQPLNLTIYGGDQKVIQGPQLPGFPGVVILFQKYSPKGILAQDSSREISRGCIHSNQFSRYQALQHSLDNSIGPYRWYSDNLYGIGPFGPIDIPLC</sequence>
<evidence type="ECO:0000313" key="2">
    <source>
        <dbReference type="Proteomes" id="UP000765509"/>
    </source>
</evidence>
<comment type="caution">
    <text evidence="1">The sequence shown here is derived from an EMBL/GenBank/DDBJ whole genome shotgun (WGS) entry which is preliminary data.</text>
</comment>
<organism evidence="1 2">
    <name type="scientific">Austropuccinia psidii MF-1</name>
    <dbReference type="NCBI Taxonomy" id="1389203"/>
    <lineage>
        <taxon>Eukaryota</taxon>
        <taxon>Fungi</taxon>
        <taxon>Dikarya</taxon>
        <taxon>Basidiomycota</taxon>
        <taxon>Pucciniomycotina</taxon>
        <taxon>Pucciniomycetes</taxon>
        <taxon>Pucciniales</taxon>
        <taxon>Sphaerophragmiaceae</taxon>
        <taxon>Austropuccinia</taxon>
    </lineage>
</organism>
<dbReference type="AlphaFoldDB" id="A0A9Q3CIU7"/>
<name>A0A9Q3CIU7_9BASI</name>